<keyword evidence="4" id="KW-1015">Disulfide bond</keyword>
<organism evidence="9 10">
    <name type="scientific">Sus scrofa</name>
    <name type="common">Pig</name>
    <dbReference type="NCBI Taxonomy" id="9823"/>
    <lineage>
        <taxon>Eukaryota</taxon>
        <taxon>Metazoa</taxon>
        <taxon>Chordata</taxon>
        <taxon>Craniata</taxon>
        <taxon>Vertebrata</taxon>
        <taxon>Euteleostomi</taxon>
        <taxon>Mammalia</taxon>
        <taxon>Eutheria</taxon>
        <taxon>Laurasiatheria</taxon>
        <taxon>Artiodactyla</taxon>
        <taxon>Suina</taxon>
        <taxon>Suidae</taxon>
        <taxon>Sus</taxon>
    </lineage>
</organism>
<evidence type="ECO:0000256" key="3">
    <source>
        <dbReference type="ARBA" id="ARBA00023136"/>
    </source>
</evidence>
<name>A0A4X1SMQ4_PIG</name>
<dbReference type="SUPFAM" id="SSF47986">
    <property type="entry name" value="DEATH domain"/>
    <property type="match status" value="1"/>
</dbReference>
<dbReference type="CDD" id="cd08315">
    <property type="entry name" value="Death_TRAILR_DR4_DR5"/>
    <property type="match status" value="1"/>
</dbReference>
<dbReference type="Ensembl" id="ENSSSCT00070004006.1">
    <property type="protein sequence ID" value="ENSSSCP00070003316.1"/>
    <property type="gene ID" value="ENSSSCG00070002151.1"/>
</dbReference>
<reference evidence="10" key="1">
    <citation type="submission" date="2017-08" db="EMBL/GenBank/DDBJ databases">
        <title>USMARCv1.0.</title>
        <authorList>
            <person name="Hannum G.I."/>
            <person name="Koren S."/>
            <person name="Schroeder S.G."/>
            <person name="Chin S.C."/>
            <person name="Nonneman D.J."/>
            <person name="Becker S.A."/>
            <person name="Rosen B.D."/>
            <person name="Bickhart D.M."/>
            <person name="Putnam N.H."/>
            <person name="Green R.E."/>
            <person name="Tuggle C.K."/>
            <person name="Liu H."/>
            <person name="Rohrer G.A."/>
            <person name="Warr A."/>
            <person name="Hall R."/>
            <person name="Kim K."/>
            <person name="Hume D.A."/>
            <person name="Talbot R."/>
            <person name="Chow W."/>
            <person name="Howe K."/>
            <person name="Schwartz A.S."/>
            <person name="Watson M."/>
            <person name="Archibald A.L."/>
            <person name="Phillippy A.M."/>
            <person name="Smith T.P.L."/>
        </authorList>
    </citation>
    <scope>NUCLEOTIDE SEQUENCE [LARGE SCALE GENOMIC DNA]</scope>
</reference>
<sequence length="218" mass="24760">MDKVLFWRSHPSRGPEALDNARNNTLSNRDGLSSPVSDQEVEDPEQVEPTALQSSGEAEHLLEPAAAEGSRVRRGPLVPADGEDPTECLRQFFDDFSTIVPYDCWDKLMRKMGLTQNEILQSRDRARNTGDALYEMLETWVRRRGREASVNDLLDALEALGQRYAKEKLRTRWWAQESSSSKKVKLVLLCPECLRTSSSSSGHVFYPNDLSFYSHVLQ</sequence>
<dbReference type="InterPro" id="IPR011029">
    <property type="entry name" value="DEATH-like_dom_sf"/>
</dbReference>
<evidence type="ECO:0000256" key="6">
    <source>
        <dbReference type="ARBA" id="ARBA00023180"/>
    </source>
</evidence>
<dbReference type="Gene3D" id="1.10.533.10">
    <property type="entry name" value="Death Domain, Fas"/>
    <property type="match status" value="1"/>
</dbReference>
<dbReference type="PANTHER" id="PTHR46330">
    <property type="entry name" value="TUMOR NECROSIS FACTOR RECEPTOR SUPERFAMILY MEMBER 10B"/>
    <property type="match status" value="1"/>
</dbReference>
<feature type="domain" description="Death" evidence="8">
    <location>
        <begin position="105"/>
        <end position="173"/>
    </location>
</feature>
<evidence type="ECO:0000313" key="9">
    <source>
        <dbReference type="Ensembl" id="ENSSSCP00070003316.1"/>
    </source>
</evidence>
<dbReference type="GO" id="GO:0007165">
    <property type="term" value="P:signal transduction"/>
    <property type="evidence" value="ECO:0007669"/>
    <property type="project" value="InterPro"/>
</dbReference>
<feature type="compositionally biased region" description="Polar residues" evidence="7">
    <location>
        <begin position="21"/>
        <end position="37"/>
    </location>
</feature>
<keyword evidence="5" id="KW-0675">Receptor</keyword>
<feature type="region of interest" description="Disordered" evidence="7">
    <location>
        <begin position="1"/>
        <end position="84"/>
    </location>
</feature>
<reference evidence="9" key="2">
    <citation type="submission" date="2025-08" db="UniProtKB">
        <authorList>
            <consortium name="Ensembl"/>
        </authorList>
    </citation>
    <scope>IDENTIFICATION</scope>
</reference>
<evidence type="ECO:0000313" key="10">
    <source>
        <dbReference type="Proteomes" id="UP000314985"/>
    </source>
</evidence>
<keyword evidence="3" id="KW-0472">Membrane</keyword>
<dbReference type="AlphaFoldDB" id="A0A4X1SMQ4"/>
<dbReference type="InterPro" id="IPR000488">
    <property type="entry name" value="Death_dom"/>
</dbReference>
<proteinExistence type="predicted"/>
<dbReference type="InterPro" id="IPR052491">
    <property type="entry name" value="TNFRSF10"/>
</dbReference>
<dbReference type="GO" id="GO:0016020">
    <property type="term" value="C:membrane"/>
    <property type="evidence" value="ECO:0007669"/>
    <property type="project" value="UniProtKB-SubCell"/>
</dbReference>
<protein>
    <recommendedName>
        <fullName evidence="8">Death domain-containing protein</fullName>
    </recommendedName>
</protein>
<evidence type="ECO:0000256" key="1">
    <source>
        <dbReference type="ARBA" id="ARBA00004370"/>
    </source>
</evidence>
<accession>A0A4X1SMQ4</accession>
<dbReference type="InterPro" id="IPR034029">
    <property type="entry name" value="TNFRSF10A/B_death"/>
</dbReference>
<dbReference type="PANTHER" id="PTHR46330:SF1">
    <property type="entry name" value="TUMOR NECROSIS FACTOR RECEPTOR SUPERFAMILY MEMBER 10B"/>
    <property type="match status" value="1"/>
</dbReference>
<evidence type="ECO:0000256" key="7">
    <source>
        <dbReference type="SAM" id="MobiDB-lite"/>
    </source>
</evidence>
<evidence type="ECO:0000256" key="5">
    <source>
        <dbReference type="ARBA" id="ARBA00023170"/>
    </source>
</evidence>
<dbReference type="SMART" id="SM00005">
    <property type="entry name" value="DEATH"/>
    <property type="match status" value="1"/>
</dbReference>
<evidence type="ECO:0000256" key="4">
    <source>
        <dbReference type="ARBA" id="ARBA00023157"/>
    </source>
</evidence>
<keyword evidence="2" id="KW-0677">Repeat</keyword>
<comment type="subcellular location">
    <subcellularLocation>
        <location evidence="1">Membrane</location>
    </subcellularLocation>
</comment>
<dbReference type="FunFam" id="1.10.533.10:FF:000043">
    <property type="entry name" value="Tumor necrosis factor receptor superfamily member 10A"/>
    <property type="match status" value="1"/>
</dbReference>
<evidence type="ECO:0000256" key="2">
    <source>
        <dbReference type="ARBA" id="ARBA00022737"/>
    </source>
</evidence>
<dbReference type="PROSITE" id="PS50017">
    <property type="entry name" value="DEATH_DOMAIN"/>
    <property type="match status" value="1"/>
</dbReference>
<dbReference type="Pfam" id="PF00531">
    <property type="entry name" value="Death"/>
    <property type="match status" value="1"/>
</dbReference>
<keyword evidence="6" id="KW-0325">Glycoprotein</keyword>
<dbReference type="Proteomes" id="UP000314985">
    <property type="component" value="Unassembled WGS sequence"/>
</dbReference>
<evidence type="ECO:0000259" key="8">
    <source>
        <dbReference type="PROSITE" id="PS50017"/>
    </source>
</evidence>